<evidence type="ECO:0008006" key="5">
    <source>
        <dbReference type="Google" id="ProtNLM"/>
    </source>
</evidence>
<keyword evidence="4" id="KW-1185">Reference proteome</keyword>
<dbReference type="InterPro" id="IPR024447">
    <property type="entry name" value="YXWGXW_rpt"/>
</dbReference>
<comment type="caution">
    <text evidence="3">The sequence shown here is derived from an EMBL/GenBank/DDBJ whole genome shotgun (WGS) entry which is preliminary data.</text>
</comment>
<dbReference type="EMBL" id="JAHCVJ010000010">
    <property type="protein sequence ID" value="MBT0666290.1"/>
    <property type="molecule type" value="Genomic_DNA"/>
</dbReference>
<evidence type="ECO:0000256" key="1">
    <source>
        <dbReference type="SAM" id="MobiDB-lite"/>
    </source>
</evidence>
<dbReference type="AlphaFoldDB" id="A0AAW4L9M8"/>
<dbReference type="Proteomes" id="UP000811899">
    <property type="component" value="Unassembled WGS sequence"/>
</dbReference>
<evidence type="ECO:0000256" key="2">
    <source>
        <dbReference type="SAM" id="SignalP"/>
    </source>
</evidence>
<evidence type="ECO:0000313" key="3">
    <source>
        <dbReference type="EMBL" id="MBT0666290.1"/>
    </source>
</evidence>
<gene>
    <name evidence="3" type="ORF">KI809_18420</name>
</gene>
<feature type="signal peptide" evidence="2">
    <location>
        <begin position="1"/>
        <end position="21"/>
    </location>
</feature>
<proteinExistence type="predicted"/>
<accession>A0AAW4L9M8</accession>
<name>A0AAW4L9M8_9BACT</name>
<sequence length="208" mass="25067">MPKYVPIIAALLLLGISTADASNVGVDLNLQIGNPAPPTARVIVREPAPSRTIVIEDDVDFIYPSELGFYVGVGVPYDLFFLNNLYFTYRDGSWYRANNHRGPWVVVDRRHLPPGLRKHKLDRIRYYRDREYRVYEREHDRYNGRHFRSDRGEWKEHRRAEKEQWKDDKRHEKIERRIEKEERKEERRGDREDRGRDREQERGRHGRD</sequence>
<dbReference type="RefSeq" id="WP_214173064.1">
    <property type="nucleotide sequence ID" value="NZ_JAHCVJ010000010.1"/>
</dbReference>
<evidence type="ECO:0000313" key="4">
    <source>
        <dbReference type="Proteomes" id="UP000811899"/>
    </source>
</evidence>
<reference evidence="3 4" key="1">
    <citation type="submission" date="2021-05" db="EMBL/GenBank/DDBJ databases">
        <title>The draft genome of Geobacter pelophilus DSM 12255.</title>
        <authorList>
            <person name="Xu Z."/>
            <person name="Masuda Y."/>
            <person name="Itoh H."/>
            <person name="Senoo K."/>
        </authorList>
    </citation>
    <scope>NUCLEOTIDE SEQUENCE [LARGE SCALE GENOMIC DNA]</scope>
    <source>
        <strain evidence="3 4">DSM 12255</strain>
    </source>
</reference>
<feature type="region of interest" description="Disordered" evidence="1">
    <location>
        <begin position="176"/>
        <end position="208"/>
    </location>
</feature>
<keyword evidence="2" id="KW-0732">Signal</keyword>
<feature type="chain" id="PRO_5043834457" description="YXWGXW repeat-containing protein" evidence="2">
    <location>
        <begin position="22"/>
        <end position="208"/>
    </location>
</feature>
<organism evidence="3 4">
    <name type="scientific">Geoanaerobacter pelophilus</name>
    <dbReference type="NCBI Taxonomy" id="60036"/>
    <lineage>
        <taxon>Bacteria</taxon>
        <taxon>Pseudomonadati</taxon>
        <taxon>Thermodesulfobacteriota</taxon>
        <taxon>Desulfuromonadia</taxon>
        <taxon>Geobacterales</taxon>
        <taxon>Geobacteraceae</taxon>
        <taxon>Geoanaerobacter</taxon>
    </lineage>
</organism>
<protein>
    <recommendedName>
        <fullName evidence="5">YXWGXW repeat-containing protein</fullName>
    </recommendedName>
</protein>
<dbReference type="Pfam" id="PF12779">
    <property type="entry name" value="WXXGXW"/>
    <property type="match status" value="1"/>
</dbReference>